<dbReference type="AlphaFoldDB" id="A0AAW9RJ36"/>
<name>A0AAW9RJ36_9GAMM</name>
<dbReference type="InterPro" id="IPR048487">
    <property type="entry name" value="DksA-like_N"/>
</dbReference>
<dbReference type="RefSeq" id="WP_354694854.1">
    <property type="nucleotide sequence ID" value="NZ_JAZHOG010000004.1"/>
</dbReference>
<sequence>MTDQFKQLLDRRDELLKRLKAIRADLAGGLAADSEEQAIQLENLEVLQEIQRLAEKELRSIEEELAGTGE</sequence>
<dbReference type="EMBL" id="JAZHOG010000004">
    <property type="protein sequence ID" value="MEJ8567536.1"/>
    <property type="molecule type" value="Genomic_DNA"/>
</dbReference>
<evidence type="ECO:0000313" key="4">
    <source>
        <dbReference type="Proteomes" id="UP001359886"/>
    </source>
</evidence>
<gene>
    <name evidence="3" type="ORF">V3330_07850</name>
</gene>
<feature type="domain" description="DnaK suppressor protein-like N-terminal" evidence="2">
    <location>
        <begin position="7"/>
        <end position="64"/>
    </location>
</feature>
<proteinExistence type="predicted"/>
<protein>
    <recommendedName>
        <fullName evidence="2">DnaK suppressor protein-like N-terminal domain-containing protein</fullName>
    </recommendedName>
</protein>
<dbReference type="Proteomes" id="UP001359886">
    <property type="component" value="Unassembled WGS sequence"/>
</dbReference>
<keyword evidence="4" id="KW-1185">Reference proteome</keyword>
<comment type="caution">
    <text evidence="3">The sequence shown here is derived from an EMBL/GenBank/DDBJ whole genome shotgun (WGS) entry which is preliminary data.</text>
</comment>
<keyword evidence="1" id="KW-0175">Coiled coil</keyword>
<organism evidence="3 4">
    <name type="scientific">Elongatibacter sediminis</name>
    <dbReference type="NCBI Taxonomy" id="3119006"/>
    <lineage>
        <taxon>Bacteria</taxon>
        <taxon>Pseudomonadati</taxon>
        <taxon>Pseudomonadota</taxon>
        <taxon>Gammaproteobacteria</taxon>
        <taxon>Chromatiales</taxon>
        <taxon>Wenzhouxiangellaceae</taxon>
        <taxon>Elongatibacter</taxon>
    </lineage>
</organism>
<dbReference type="Pfam" id="PF21173">
    <property type="entry name" value="DksA-like_N"/>
    <property type="match status" value="1"/>
</dbReference>
<reference evidence="3 4" key="1">
    <citation type="submission" date="2024-02" db="EMBL/GenBank/DDBJ databases">
        <title>A novel Wenzhouxiangellaceae bacterium, isolated from coastal sediments.</title>
        <authorList>
            <person name="Du Z.-J."/>
            <person name="Ye Y.-Q."/>
            <person name="Zhang X.-Y."/>
        </authorList>
    </citation>
    <scope>NUCLEOTIDE SEQUENCE [LARGE SCALE GENOMIC DNA]</scope>
    <source>
        <strain evidence="3 4">CH-27</strain>
    </source>
</reference>
<feature type="coiled-coil region" evidence="1">
    <location>
        <begin position="5"/>
        <end position="64"/>
    </location>
</feature>
<evidence type="ECO:0000313" key="3">
    <source>
        <dbReference type="EMBL" id="MEJ8567536.1"/>
    </source>
</evidence>
<accession>A0AAW9RJ36</accession>
<evidence type="ECO:0000256" key="1">
    <source>
        <dbReference type="SAM" id="Coils"/>
    </source>
</evidence>
<evidence type="ECO:0000259" key="2">
    <source>
        <dbReference type="Pfam" id="PF21173"/>
    </source>
</evidence>